<dbReference type="InterPro" id="IPR021671">
    <property type="entry name" value="PD(D/E)XK_Endonuc"/>
</dbReference>
<protein>
    <recommendedName>
        <fullName evidence="1">PD(D/E)XK endonuclease domain-containing protein</fullName>
    </recommendedName>
</protein>
<evidence type="ECO:0000259" key="1">
    <source>
        <dbReference type="Pfam" id="PF11645"/>
    </source>
</evidence>
<keyword evidence="3" id="KW-1185">Reference proteome</keyword>
<dbReference type="EMBL" id="BAAAOR010000002">
    <property type="protein sequence ID" value="GAA1502007.1"/>
    <property type="molecule type" value="Genomic_DNA"/>
</dbReference>
<name>A0ABN1ZQ37_9ACTN</name>
<dbReference type="Proteomes" id="UP001500842">
    <property type="component" value="Unassembled WGS sequence"/>
</dbReference>
<dbReference type="Gene3D" id="3.40.1350.10">
    <property type="match status" value="1"/>
</dbReference>
<accession>A0ABN1ZQ37</accession>
<evidence type="ECO:0000313" key="2">
    <source>
        <dbReference type="EMBL" id="GAA1502007.1"/>
    </source>
</evidence>
<sequence>MAHHTKDKGDLGVAKAFADLVGKGYQVLVPMTEHAPFDLVAYKGGSFLRVQVKFRAARSSGSLLVEFKSNWTDRH</sequence>
<proteinExistence type="predicted"/>
<feature type="domain" description="PD(D/E)XK endonuclease" evidence="1">
    <location>
        <begin position="3"/>
        <end position="75"/>
    </location>
</feature>
<dbReference type="InterPro" id="IPR011856">
    <property type="entry name" value="tRNA_endonuc-like_dom_sf"/>
</dbReference>
<reference evidence="2 3" key="1">
    <citation type="journal article" date="2019" name="Int. J. Syst. Evol. Microbiol.">
        <title>The Global Catalogue of Microorganisms (GCM) 10K type strain sequencing project: providing services to taxonomists for standard genome sequencing and annotation.</title>
        <authorList>
            <consortium name="The Broad Institute Genomics Platform"/>
            <consortium name="The Broad Institute Genome Sequencing Center for Infectious Disease"/>
            <person name="Wu L."/>
            <person name="Ma J."/>
        </authorList>
    </citation>
    <scope>NUCLEOTIDE SEQUENCE [LARGE SCALE GENOMIC DNA]</scope>
    <source>
        <strain evidence="2 3">JCM 14942</strain>
    </source>
</reference>
<evidence type="ECO:0000313" key="3">
    <source>
        <dbReference type="Proteomes" id="UP001500842"/>
    </source>
</evidence>
<gene>
    <name evidence="2" type="ORF">GCM10009788_01340</name>
</gene>
<organism evidence="2 3">
    <name type="scientific">Nocardioides humi</name>
    <dbReference type="NCBI Taxonomy" id="449461"/>
    <lineage>
        <taxon>Bacteria</taxon>
        <taxon>Bacillati</taxon>
        <taxon>Actinomycetota</taxon>
        <taxon>Actinomycetes</taxon>
        <taxon>Propionibacteriales</taxon>
        <taxon>Nocardioidaceae</taxon>
        <taxon>Nocardioides</taxon>
    </lineage>
</organism>
<dbReference type="Pfam" id="PF11645">
    <property type="entry name" value="PDDEXK_5"/>
    <property type="match status" value="1"/>
</dbReference>
<comment type="caution">
    <text evidence="2">The sequence shown here is derived from an EMBL/GenBank/DDBJ whole genome shotgun (WGS) entry which is preliminary data.</text>
</comment>